<keyword evidence="6" id="KW-0472">Membrane</keyword>
<proteinExistence type="inferred from homology"/>
<evidence type="ECO:0000256" key="5">
    <source>
        <dbReference type="ARBA" id="ARBA00022692"/>
    </source>
</evidence>
<keyword evidence="8" id="KW-1185">Reference proteome</keyword>
<dbReference type="PANTHER" id="PTHR48043">
    <property type="entry name" value="EG:EG0003.4 PROTEIN-RELATED"/>
    <property type="match status" value="1"/>
</dbReference>
<dbReference type="InterPro" id="IPR002213">
    <property type="entry name" value="UDP_glucos_trans"/>
</dbReference>
<evidence type="ECO:0000313" key="7">
    <source>
        <dbReference type="EMBL" id="RWS18906.1"/>
    </source>
</evidence>
<dbReference type="Pfam" id="PF00201">
    <property type="entry name" value="UDPGT"/>
    <property type="match status" value="1"/>
</dbReference>
<evidence type="ECO:0000256" key="4">
    <source>
        <dbReference type="ARBA" id="ARBA00022679"/>
    </source>
</evidence>
<keyword evidence="4 7" id="KW-0808">Transferase</keyword>
<evidence type="ECO:0000256" key="3">
    <source>
        <dbReference type="ARBA" id="ARBA00022676"/>
    </source>
</evidence>
<keyword evidence="6" id="KW-1133">Transmembrane helix</keyword>
<dbReference type="GO" id="GO:0008194">
    <property type="term" value="F:UDP-glycosyltransferase activity"/>
    <property type="evidence" value="ECO:0007669"/>
    <property type="project" value="InterPro"/>
</dbReference>
<evidence type="ECO:0000256" key="6">
    <source>
        <dbReference type="ARBA" id="ARBA00022989"/>
    </source>
</evidence>
<sequence>MNSDHMTFLQRVKNMLYPVFLNYFCQIAFTPYVHLASEVLQREVSLVDILSHASVWLFRGDFVLDYPRPLMPNMVFIGGINCAHRKPLPQVCIGAFSCSDRES</sequence>
<evidence type="ECO:0000256" key="1">
    <source>
        <dbReference type="ARBA" id="ARBA00004167"/>
    </source>
</evidence>
<comment type="subcellular location">
    <subcellularLocation>
        <location evidence="1">Membrane</location>
        <topology evidence="1">Single-pass membrane protein</topology>
    </subcellularLocation>
</comment>
<evidence type="ECO:0000256" key="2">
    <source>
        <dbReference type="ARBA" id="ARBA00009995"/>
    </source>
</evidence>
<dbReference type="GO" id="GO:0016020">
    <property type="term" value="C:membrane"/>
    <property type="evidence" value="ECO:0007669"/>
    <property type="project" value="UniProtKB-SubCell"/>
</dbReference>
<name>A0A443RU89_9ACAR</name>
<keyword evidence="3" id="KW-0328">Glycosyltransferase</keyword>
<evidence type="ECO:0000313" key="8">
    <source>
        <dbReference type="Proteomes" id="UP000288716"/>
    </source>
</evidence>
<dbReference type="InterPro" id="IPR050271">
    <property type="entry name" value="UDP-glycosyltransferase"/>
</dbReference>
<dbReference type="SUPFAM" id="SSF53756">
    <property type="entry name" value="UDP-Glycosyltransferase/glycogen phosphorylase"/>
    <property type="match status" value="1"/>
</dbReference>
<dbReference type="OrthoDB" id="5835829at2759"/>
<dbReference type="VEuPathDB" id="VectorBase:LDEU013134"/>
<dbReference type="AlphaFoldDB" id="A0A443RU89"/>
<gene>
    <name evidence="7" type="ORF">B4U80_15001</name>
</gene>
<organism evidence="7 8">
    <name type="scientific">Leptotrombidium deliense</name>
    <dbReference type="NCBI Taxonomy" id="299467"/>
    <lineage>
        <taxon>Eukaryota</taxon>
        <taxon>Metazoa</taxon>
        <taxon>Ecdysozoa</taxon>
        <taxon>Arthropoda</taxon>
        <taxon>Chelicerata</taxon>
        <taxon>Arachnida</taxon>
        <taxon>Acari</taxon>
        <taxon>Acariformes</taxon>
        <taxon>Trombidiformes</taxon>
        <taxon>Prostigmata</taxon>
        <taxon>Anystina</taxon>
        <taxon>Parasitengona</taxon>
        <taxon>Trombiculoidea</taxon>
        <taxon>Trombiculidae</taxon>
        <taxon>Leptotrombidium</taxon>
    </lineage>
</organism>
<reference evidence="7 8" key="1">
    <citation type="journal article" date="2018" name="Gigascience">
        <title>Genomes of trombidid mites reveal novel predicted allergens and laterally-transferred genes associated with secondary metabolism.</title>
        <authorList>
            <person name="Dong X."/>
            <person name="Chaisiri K."/>
            <person name="Xia D."/>
            <person name="Armstrong S.D."/>
            <person name="Fang Y."/>
            <person name="Donnelly M.J."/>
            <person name="Kadowaki T."/>
            <person name="McGarry J.W."/>
            <person name="Darby A.C."/>
            <person name="Makepeace B.L."/>
        </authorList>
    </citation>
    <scope>NUCLEOTIDE SEQUENCE [LARGE SCALE GENOMIC DNA]</scope>
    <source>
        <strain evidence="7">UoL-UT</strain>
    </source>
</reference>
<dbReference type="PANTHER" id="PTHR48043:SF161">
    <property type="entry name" value="UDP GLUCURONOSYLTRANSFERASE FAMILY 1 MEMBER A1"/>
    <property type="match status" value="1"/>
</dbReference>
<dbReference type="Proteomes" id="UP000288716">
    <property type="component" value="Unassembled WGS sequence"/>
</dbReference>
<dbReference type="STRING" id="299467.A0A443RU89"/>
<protein>
    <submittedName>
        <fullName evidence="7">UDP-glucuronosyltransferase 1-3-like protein</fullName>
    </submittedName>
</protein>
<dbReference type="EMBL" id="NCKV01032656">
    <property type="protein sequence ID" value="RWS18906.1"/>
    <property type="molecule type" value="Genomic_DNA"/>
</dbReference>
<comment type="similarity">
    <text evidence="2">Belongs to the UDP-glycosyltransferase family.</text>
</comment>
<comment type="caution">
    <text evidence="7">The sequence shown here is derived from an EMBL/GenBank/DDBJ whole genome shotgun (WGS) entry which is preliminary data.</text>
</comment>
<keyword evidence="5" id="KW-0812">Transmembrane</keyword>
<accession>A0A443RU89</accession>